<evidence type="ECO:0000313" key="10">
    <source>
        <dbReference type="EMBL" id="SUV43123.1"/>
    </source>
</evidence>
<evidence type="ECO:0000259" key="3">
    <source>
        <dbReference type="Pfam" id="PF00593"/>
    </source>
</evidence>
<evidence type="ECO:0000256" key="1">
    <source>
        <dbReference type="PROSITE-ProRule" id="PRU01360"/>
    </source>
</evidence>
<dbReference type="Gene3D" id="2.170.130.10">
    <property type="entry name" value="TonB-dependent receptor, plug domain"/>
    <property type="match status" value="1"/>
</dbReference>
<reference evidence="8 12" key="2">
    <citation type="submission" date="2018-08" db="EMBL/GenBank/DDBJ databases">
        <title>A genome reference for cultivated species of the human gut microbiota.</title>
        <authorList>
            <person name="Zou Y."/>
            <person name="Xue W."/>
            <person name="Luo G."/>
        </authorList>
    </citation>
    <scope>NUCLEOTIDE SEQUENCE [LARGE SCALE GENOMIC DNA]</scope>
    <source>
        <strain evidence="8 12">AM26-26AC</strain>
    </source>
</reference>
<dbReference type="EMBL" id="JABAGL010000004">
    <property type="protein sequence ID" value="NME85159.1"/>
    <property type="molecule type" value="Genomic_DNA"/>
</dbReference>
<dbReference type="Pfam" id="PF00593">
    <property type="entry name" value="TonB_dep_Rec_b-barrel"/>
    <property type="match status" value="1"/>
</dbReference>
<dbReference type="Pfam" id="PF07715">
    <property type="entry name" value="Plug"/>
    <property type="match status" value="1"/>
</dbReference>
<evidence type="ECO:0000313" key="5">
    <source>
        <dbReference type="EMBL" id="KAA5270870.1"/>
    </source>
</evidence>
<evidence type="ECO:0000313" key="12">
    <source>
        <dbReference type="Proteomes" id="UP000283538"/>
    </source>
</evidence>
<dbReference type="Proteomes" id="UP000335496">
    <property type="component" value="Unassembled WGS sequence"/>
</dbReference>
<keyword evidence="1" id="KW-1134">Transmembrane beta strand</keyword>
<dbReference type="PROSITE" id="PS52016">
    <property type="entry name" value="TONB_DEPENDENT_REC_3"/>
    <property type="match status" value="1"/>
</dbReference>
<gene>
    <name evidence="8" type="ORF">DW701_08915</name>
    <name evidence="9" type="ORF">EAJ03_15635</name>
    <name evidence="5" type="ORF">F2Z23_15825</name>
    <name evidence="6" type="ORF">HF841_03835</name>
    <name evidence="7" type="ORF">INE88_01883</name>
    <name evidence="10" type="ORF">NCTC11155_02513</name>
</gene>
<keyword evidence="2" id="KW-0798">TonB box</keyword>
<reference evidence="6 15" key="5">
    <citation type="submission" date="2020-04" db="EMBL/GenBank/DDBJ databases">
        <authorList>
            <person name="Hitch T.C.A."/>
            <person name="Wylensek D."/>
            <person name="Clavel T."/>
        </authorList>
    </citation>
    <scope>NUCLEOTIDE SEQUENCE [LARGE SCALE GENOMIC DNA]</scope>
    <source>
        <strain evidence="6 15">WCA3-601-WT-5E</strain>
    </source>
</reference>
<evidence type="ECO:0000313" key="7">
    <source>
        <dbReference type="EMBL" id="QUT45077.1"/>
    </source>
</evidence>
<keyword evidence="10" id="KW-0675">Receptor</keyword>
<dbReference type="InterPro" id="IPR012910">
    <property type="entry name" value="Plug_dom"/>
</dbReference>
<dbReference type="OrthoDB" id="9768177at2"/>
<dbReference type="Proteomes" id="UP000254424">
    <property type="component" value="Unassembled WGS sequence"/>
</dbReference>
<protein>
    <submittedName>
        <fullName evidence="5">SusC/RagA family TonB-linked outer membrane protein</fullName>
    </submittedName>
    <submittedName>
        <fullName evidence="10">TonB-dependent Receptor Plug Domain./TonB dependent receptor</fullName>
    </submittedName>
    <submittedName>
        <fullName evidence="7">TonB-dependent receptor P39</fullName>
    </submittedName>
</protein>
<dbReference type="SUPFAM" id="SSF49464">
    <property type="entry name" value="Carboxypeptidase regulatory domain-like"/>
    <property type="match status" value="1"/>
</dbReference>
<dbReference type="InterPro" id="IPR000531">
    <property type="entry name" value="Beta-barrel_TonB"/>
</dbReference>
<dbReference type="EMBL" id="VVZX01000026">
    <property type="protein sequence ID" value="KAA5270870.1"/>
    <property type="molecule type" value="Genomic_DNA"/>
</dbReference>
<dbReference type="InterPro" id="IPR037066">
    <property type="entry name" value="Plug_dom_sf"/>
</dbReference>
<reference evidence="9 13" key="4">
    <citation type="journal article" date="2019" name="Science, e1252229">
        <title>Invertible promoters mediate bacterial phase variation, antibiotic resistance, and host adaptation in the gut.</title>
        <authorList>
            <person name="Jiang X."/>
            <person name="Hall A.B."/>
            <person name="Arthur T.D."/>
            <person name="Plichta D.R."/>
            <person name="Covington C.T."/>
            <person name="Poyet M."/>
            <person name="Crothers J."/>
            <person name="Moses P.L."/>
            <person name="Tolonen A.C."/>
            <person name="Vlamakis H."/>
            <person name="Alm E.J."/>
            <person name="Xavier R.J."/>
        </authorList>
    </citation>
    <scope>NUCLEOTIDE SEQUENCE [LARGE SCALE GENOMIC DNA]</scope>
    <source>
        <strain evidence="13">bj_0095</strain>
        <strain evidence="9">Bj_0095</strain>
    </source>
</reference>
<dbReference type="KEGG" id="beg:INE88_01883"/>
<evidence type="ECO:0000313" key="11">
    <source>
        <dbReference type="Proteomes" id="UP000254424"/>
    </source>
</evidence>
<comment type="subcellular location">
    <subcellularLocation>
        <location evidence="1">Cell outer membrane</location>
        <topology evidence="1">Multi-pass membrane protein</topology>
    </subcellularLocation>
</comment>
<dbReference type="SUPFAM" id="SSF56935">
    <property type="entry name" value="Porins"/>
    <property type="match status" value="1"/>
</dbReference>
<evidence type="ECO:0000313" key="6">
    <source>
        <dbReference type="EMBL" id="NME85159.1"/>
    </source>
</evidence>
<dbReference type="EMBL" id="CP072227">
    <property type="protein sequence ID" value="QUT45077.1"/>
    <property type="molecule type" value="Genomic_DNA"/>
</dbReference>
<reference evidence="10 11" key="1">
    <citation type="submission" date="2018-06" db="EMBL/GenBank/DDBJ databases">
        <authorList>
            <consortium name="Pathogen Informatics"/>
            <person name="Doyle S."/>
        </authorList>
    </citation>
    <scope>NUCLEOTIDE SEQUENCE [LARGE SCALE GENOMIC DNA]</scope>
    <source>
        <strain evidence="10 11">NCTC11155</strain>
    </source>
</reference>
<evidence type="ECO:0000313" key="14">
    <source>
        <dbReference type="Proteomes" id="UP000335496"/>
    </source>
</evidence>
<dbReference type="EMBL" id="RCXL01000028">
    <property type="protein sequence ID" value="RYT70327.1"/>
    <property type="molecule type" value="Genomic_DNA"/>
</dbReference>
<organism evidence="10 11">
    <name type="scientific">Bacteroides eggerthii</name>
    <dbReference type="NCBI Taxonomy" id="28111"/>
    <lineage>
        <taxon>Bacteria</taxon>
        <taxon>Pseudomonadati</taxon>
        <taxon>Bacteroidota</taxon>
        <taxon>Bacteroidia</taxon>
        <taxon>Bacteroidales</taxon>
        <taxon>Bacteroidaceae</taxon>
        <taxon>Bacteroides</taxon>
    </lineage>
</organism>
<dbReference type="EMBL" id="QSLA01000008">
    <property type="protein sequence ID" value="RHF08965.1"/>
    <property type="molecule type" value="Genomic_DNA"/>
</dbReference>
<comment type="similarity">
    <text evidence="1 2">Belongs to the TonB-dependent receptor family.</text>
</comment>
<feature type="domain" description="TonB-dependent receptor-like beta-barrel" evidence="3">
    <location>
        <begin position="439"/>
        <end position="974"/>
    </location>
</feature>
<keyword evidence="1" id="KW-0813">Transport</keyword>
<reference evidence="7" key="6">
    <citation type="journal article" date="2021" name="PLoS Genet.">
        <title>Mobile Type VI secretion system loci of the gut Bacteroidales display extensive intra-ecosystem transfer, multi-species spread and geographical clustering.</title>
        <authorList>
            <person name="Garcia-Bayona L."/>
            <person name="Coyne M.J."/>
            <person name="Comstock L.E."/>
        </authorList>
    </citation>
    <scope>NUCLEOTIDE SEQUENCE</scope>
    <source>
        <strain evidence="7">CL11T00C20</strain>
    </source>
</reference>
<evidence type="ECO:0000313" key="13">
    <source>
        <dbReference type="Proteomes" id="UP000291917"/>
    </source>
</evidence>
<dbReference type="InterPro" id="IPR039426">
    <property type="entry name" value="TonB-dep_rcpt-like"/>
</dbReference>
<sequence>MKTLYIYIILMLLLPFFSESNIYAQKRSKQYSEIKAKVVDKEGNPIQSVRITVDEGIFESSTDKQGKFSLKVTDNSTLVFDVPGFEPQYLGVSVIKQNPVVVMEKSIPYGGVKDEVELPFRKTIAREIVGATSTIDEDAISSSNQMNVLNILSGKAPGLNVSQVPTEPGRSATVLNIRGLSRSATDNAPLIIIDGIERPLEDLTPEEIESITVLKDATSKILYGPKAVNGVLLVKTKRGIKYKRDRQFNIEFGAQTPVRMPEYLNSADYATMYNQARINDGLSPYYTQTDIDGYRMGTNPVLYPDVDFHKLCLNDHMSYRKAIAQFRGGNESAQYYVNATYAGYGGYEAVGKNNTSNKFNLRVNLDYKVNDWLKAFVDIAGQMEFYTTNYMSADKLFSRLSSHRPNAYPIKFSDPGNPGTEIYGAMENANLSSSRENIYAEMALGGSKENTVRKGQTNIGFDLSLDRYVKGLSAKAYVTFDVYNYLVVGKNENFSSYRPIFNENSLIGKELLTVEKKVSDKSRIADQMYRNYGYFGQLSYDRTFQAKHQLKSDLVIFQSRRENLGSSQDDVNRTFALRTNYVYNKKWIAELDMAVMGSSRFTKGNRYGYFPTVGVAWIASEEKFLKDKEWLDFLKIKASTGLLGTDNYFDFFLFESRWNTSQSTHFGPKLEEDVNTSTLVHVGNPDLTWEKSFEINIGAEASFLNCLTADFNYFNNYRYDILTPTTSFSSINGGELMYRNYGSVRNQGVELALEYSGNIGKLHYSIGGNTIWSKAVYEKTDDMEGLSSNRKKEGKPVDTRFGLIAEGLFKSGDEIAAHPVQDFGPVQIGDVKYANINNDHHINENDMLPIGNEYPRFQFGLNINLAYKGFELSLSGSGMAQYDIYLNNSYYWMREDQKYSTFVKNYFNPSTGEGKFPRLTTQQNQNNYRSSSLWMRSGNFFKLRDAMLSYSLPQNITNKMTLKQVKLFVRGSNLFTISSIKDLDPEYIDAGVTGYPFFRSFTGGINVVF</sequence>
<dbReference type="STRING" id="483216.BACEGG_03205"/>
<dbReference type="RefSeq" id="WP_004291677.1">
    <property type="nucleotide sequence ID" value="NZ_CABKNQ010000017.1"/>
</dbReference>
<dbReference type="Proteomes" id="UP000679226">
    <property type="component" value="Chromosome"/>
</dbReference>
<name>A0A380Z823_9BACE</name>
<evidence type="ECO:0000313" key="8">
    <source>
        <dbReference type="EMBL" id="RHF08965.1"/>
    </source>
</evidence>
<feature type="domain" description="TonB-dependent receptor plug" evidence="4">
    <location>
        <begin position="126"/>
        <end position="231"/>
    </location>
</feature>
<evidence type="ECO:0000259" key="4">
    <source>
        <dbReference type="Pfam" id="PF07715"/>
    </source>
</evidence>
<dbReference type="AlphaFoldDB" id="A0A380Z823"/>
<reference evidence="5 14" key="3">
    <citation type="journal article" date="2019" name="Nat. Med.">
        <title>A library of human gut bacterial isolates paired with longitudinal multiomics data enables mechanistic microbiome research.</title>
        <authorList>
            <person name="Poyet M."/>
            <person name="Groussin M."/>
            <person name="Gibbons S.M."/>
            <person name="Avila-Pacheco J."/>
            <person name="Jiang X."/>
            <person name="Kearney S.M."/>
            <person name="Perrotta A.R."/>
            <person name="Berdy B."/>
            <person name="Zhao S."/>
            <person name="Lieberman T.D."/>
            <person name="Swanson P.K."/>
            <person name="Smith M."/>
            <person name="Roesemann S."/>
            <person name="Alexander J.E."/>
            <person name="Rich S.A."/>
            <person name="Livny J."/>
            <person name="Vlamakis H."/>
            <person name="Clish C."/>
            <person name="Bullock K."/>
            <person name="Deik A."/>
            <person name="Scott J."/>
            <person name="Pierce K.A."/>
            <person name="Xavier R.J."/>
            <person name="Alm E.J."/>
        </authorList>
    </citation>
    <scope>NUCLEOTIDE SEQUENCE [LARGE SCALE GENOMIC DNA]</scope>
    <source>
        <strain evidence="5 14">BIOML-A1</strain>
    </source>
</reference>
<keyword evidence="1" id="KW-0812">Transmembrane</keyword>
<evidence type="ECO:0000313" key="9">
    <source>
        <dbReference type="EMBL" id="RYT70327.1"/>
    </source>
</evidence>
<keyword evidence="14" id="KW-1185">Reference proteome</keyword>
<accession>A0A380Z823</accession>
<dbReference type="Gene3D" id="2.60.40.1120">
    <property type="entry name" value="Carboxypeptidase-like, regulatory domain"/>
    <property type="match status" value="1"/>
</dbReference>
<dbReference type="Proteomes" id="UP000283538">
    <property type="component" value="Unassembled WGS sequence"/>
</dbReference>
<dbReference type="InterPro" id="IPR008969">
    <property type="entry name" value="CarboxyPept-like_regulatory"/>
</dbReference>
<dbReference type="Proteomes" id="UP000291917">
    <property type="component" value="Unassembled WGS sequence"/>
</dbReference>
<dbReference type="InterPro" id="IPR023996">
    <property type="entry name" value="TonB-dep_OMP_SusC/RagA"/>
</dbReference>
<keyword evidence="1 2" id="KW-0472">Membrane</keyword>
<dbReference type="EMBL" id="UFSX01000002">
    <property type="protein sequence ID" value="SUV43123.1"/>
    <property type="molecule type" value="Genomic_DNA"/>
</dbReference>
<dbReference type="GeneID" id="93069269"/>
<evidence type="ECO:0000313" key="15">
    <source>
        <dbReference type="Proteomes" id="UP000520291"/>
    </source>
</evidence>
<keyword evidence="1" id="KW-0998">Cell outer membrane</keyword>
<dbReference type="NCBIfam" id="TIGR04056">
    <property type="entry name" value="OMP_RagA_SusC"/>
    <property type="match status" value="1"/>
</dbReference>
<dbReference type="Proteomes" id="UP000520291">
    <property type="component" value="Unassembled WGS sequence"/>
</dbReference>
<dbReference type="GO" id="GO:0009279">
    <property type="term" value="C:cell outer membrane"/>
    <property type="evidence" value="ECO:0007669"/>
    <property type="project" value="UniProtKB-SubCell"/>
</dbReference>
<evidence type="ECO:0000256" key="2">
    <source>
        <dbReference type="RuleBase" id="RU003357"/>
    </source>
</evidence>
<proteinExistence type="inferred from homology"/>